<evidence type="ECO:0000256" key="7">
    <source>
        <dbReference type="ARBA" id="ARBA00023160"/>
    </source>
</evidence>
<proteinExistence type="inferred from homology"/>
<dbReference type="Gene3D" id="3.90.470.20">
    <property type="entry name" value="4'-phosphopantetheinyl transferase domain"/>
    <property type="match status" value="1"/>
</dbReference>
<comment type="subcellular location">
    <subcellularLocation>
        <location evidence="8">Cytoplasm</location>
    </subcellularLocation>
</comment>
<comment type="similarity">
    <text evidence="8">Belongs to the P-Pant transferase superfamily. AcpS family.</text>
</comment>
<dbReference type="EMBL" id="NTKD01000005">
    <property type="protein sequence ID" value="PDH41257.1"/>
    <property type="molecule type" value="Genomic_DNA"/>
</dbReference>
<accession>A0A2A5WYF6</accession>
<dbReference type="GO" id="GO:0008897">
    <property type="term" value="F:holo-[acyl-carrier-protein] synthase activity"/>
    <property type="evidence" value="ECO:0007669"/>
    <property type="project" value="UniProtKB-UniRule"/>
</dbReference>
<keyword evidence="2 8" id="KW-0808">Transferase</keyword>
<evidence type="ECO:0000256" key="3">
    <source>
        <dbReference type="ARBA" id="ARBA00022723"/>
    </source>
</evidence>
<evidence type="ECO:0000313" key="10">
    <source>
        <dbReference type="EMBL" id="PDH41257.1"/>
    </source>
</evidence>
<evidence type="ECO:0000256" key="6">
    <source>
        <dbReference type="ARBA" id="ARBA00023098"/>
    </source>
</evidence>
<evidence type="ECO:0000256" key="4">
    <source>
        <dbReference type="ARBA" id="ARBA00022832"/>
    </source>
</evidence>
<keyword evidence="3 8" id="KW-0479">Metal-binding</keyword>
<keyword evidence="7 8" id="KW-0275">Fatty acid biosynthesis</keyword>
<keyword evidence="1 8" id="KW-0444">Lipid biosynthesis</keyword>
<comment type="cofactor">
    <cofactor evidence="8">
        <name>Mg(2+)</name>
        <dbReference type="ChEBI" id="CHEBI:18420"/>
    </cofactor>
</comment>
<feature type="domain" description="4'-phosphopantetheinyl transferase" evidence="9">
    <location>
        <begin position="4"/>
        <end position="117"/>
    </location>
</feature>
<dbReference type="GO" id="GO:0000287">
    <property type="term" value="F:magnesium ion binding"/>
    <property type="evidence" value="ECO:0007669"/>
    <property type="project" value="UniProtKB-UniRule"/>
</dbReference>
<dbReference type="Pfam" id="PF01648">
    <property type="entry name" value="ACPS"/>
    <property type="match status" value="1"/>
</dbReference>
<dbReference type="NCBIfam" id="TIGR00556">
    <property type="entry name" value="pantethn_trn"/>
    <property type="match status" value="1"/>
</dbReference>
<feature type="binding site" evidence="8">
    <location>
        <position position="58"/>
    </location>
    <ligand>
        <name>Mg(2+)</name>
        <dbReference type="ChEBI" id="CHEBI:18420"/>
    </ligand>
</feature>
<keyword evidence="5 8" id="KW-0460">Magnesium</keyword>
<evidence type="ECO:0000256" key="1">
    <source>
        <dbReference type="ARBA" id="ARBA00022516"/>
    </source>
</evidence>
<dbReference type="GO" id="GO:0005737">
    <property type="term" value="C:cytoplasm"/>
    <property type="evidence" value="ECO:0007669"/>
    <property type="project" value="UniProtKB-SubCell"/>
</dbReference>
<dbReference type="InterPro" id="IPR008278">
    <property type="entry name" value="4-PPantetheinyl_Trfase_dom"/>
</dbReference>
<organism evidence="10 11">
    <name type="scientific">OM182 bacterium MED-G24</name>
    <dbReference type="NCBI Taxonomy" id="1986255"/>
    <lineage>
        <taxon>Bacteria</taxon>
        <taxon>Pseudomonadati</taxon>
        <taxon>Pseudomonadota</taxon>
        <taxon>Gammaproteobacteria</taxon>
        <taxon>OMG group</taxon>
        <taxon>OM182 clade</taxon>
    </lineage>
</organism>
<dbReference type="GO" id="GO:0006633">
    <property type="term" value="P:fatty acid biosynthetic process"/>
    <property type="evidence" value="ECO:0007669"/>
    <property type="project" value="UniProtKB-UniRule"/>
</dbReference>
<evidence type="ECO:0000256" key="5">
    <source>
        <dbReference type="ARBA" id="ARBA00022842"/>
    </source>
</evidence>
<evidence type="ECO:0000259" key="9">
    <source>
        <dbReference type="Pfam" id="PF01648"/>
    </source>
</evidence>
<dbReference type="InterPro" id="IPR002582">
    <property type="entry name" value="ACPS"/>
</dbReference>
<sequence length="126" mass="14150">MIRSIGVDLVARERIARSIERFGTRFVDKLLDDGERVRFDQLAKDQVGYLARRFAGKEAVAKALGTGMRQGVSFRQIGIRKRSDGSPWVELKGAALERLGTDRIHISLSDERDHAIAWVVIESAKD</sequence>
<protein>
    <recommendedName>
        <fullName evidence="8">Holo-[acyl-carrier-protein] synthase</fullName>
        <shortName evidence="8">Holo-ACP synthase</shortName>
        <ecNumber evidence="8">2.7.8.7</ecNumber>
    </recommendedName>
    <alternativeName>
        <fullName evidence="8">4'-phosphopantetheinyl transferase AcpS</fullName>
    </alternativeName>
</protein>
<evidence type="ECO:0000256" key="8">
    <source>
        <dbReference type="HAMAP-Rule" id="MF_00101"/>
    </source>
</evidence>
<dbReference type="NCBIfam" id="TIGR00516">
    <property type="entry name" value="acpS"/>
    <property type="match status" value="1"/>
</dbReference>
<evidence type="ECO:0000256" key="2">
    <source>
        <dbReference type="ARBA" id="ARBA00022679"/>
    </source>
</evidence>
<gene>
    <name evidence="8 10" type="primary">acpS</name>
    <name evidence="10" type="ORF">CNE99_01840</name>
</gene>
<comment type="caution">
    <text evidence="10">The sequence shown here is derived from an EMBL/GenBank/DDBJ whole genome shotgun (WGS) entry which is preliminary data.</text>
</comment>
<dbReference type="Proteomes" id="UP000219327">
    <property type="component" value="Unassembled WGS sequence"/>
</dbReference>
<dbReference type="HAMAP" id="MF_00101">
    <property type="entry name" value="AcpS"/>
    <property type="match status" value="1"/>
</dbReference>
<dbReference type="InterPro" id="IPR004568">
    <property type="entry name" value="Ppantetheine-prot_Trfase_dom"/>
</dbReference>
<reference evidence="10 11" key="1">
    <citation type="submission" date="2017-08" db="EMBL/GenBank/DDBJ databases">
        <title>Fine stratification of microbial communities through a metagenomic profile of the photic zone.</title>
        <authorList>
            <person name="Haro-Moreno J.M."/>
            <person name="Lopez-Perez M."/>
            <person name="De La Torre J."/>
            <person name="Picazo A."/>
            <person name="Camacho A."/>
            <person name="Rodriguez-Valera F."/>
        </authorList>
    </citation>
    <scope>NUCLEOTIDE SEQUENCE [LARGE SCALE GENOMIC DNA]</scope>
    <source>
        <strain evidence="10">MED-G24</strain>
    </source>
</reference>
<evidence type="ECO:0000313" key="11">
    <source>
        <dbReference type="Proteomes" id="UP000219327"/>
    </source>
</evidence>
<dbReference type="EC" id="2.7.8.7" evidence="8"/>
<dbReference type="AlphaFoldDB" id="A0A2A5WYF6"/>
<comment type="catalytic activity">
    <reaction evidence="8">
        <text>apo-[ACP] + CoA = holo-[ACP] + adenosine 3',5'-bisphosphate + H(+)</text>
        <dbReference type="Rhea" id="RHEA:12068"/>
        <dbReference type="Rhea" id="RHEA-COMP:9685"/>
        <dbReference type="Rhea" id="RHEA-COMP:9690"/>
        <dbReference type="ChEBI" id="CHEBI:15378"/>
        <dbReference type="ChEBI" id="CHEBI:29999"/>
        <dbReference type="ChEBI" id="CHEBI:57287"/>
        <dbReference type="ChEBI" id="CHEBI:58343"/>
        <dbReference type="ChEBI" id="CHEBI:64479"/>
        <dbReference type="EC" id="2.7.8.7"/>
    </reaction>
</comment>
<feature type="binding site" evidence="8">
    <location>
        <position position="8"/>
    </location>
    <ligand>
        <name>Mg(2+)</name>
        <dbReference type="ChEBI" id="CHEBI:18420"/>
    </ligand>
</feature>
<dbReference type="SUPFAM" id="SSF56214">
    <property type="entry name" value="4'-phosphopantetheinyl transferase"/>
    <property type="match status" value="1"/>
</dbReference>
<dbReference type="InterPro" id="IPR037143">
    <property type="entry name" value="4-PPantetheinyl_Trfase_dom_sf"/>
</dbReference>
<keyword evidence="4 8" id="KW-0276">Fatty acid metabolism</keyword>
<comment type="function">
    <text evidence="8">Transfers the 4'-phosphopantetheine moiety from coenzyme A to a Ser of acyl-carrier-protein.</text>
</comment>
<keyword evidence="6 8" id="KW-0443">Lipid metabolism</keyword>
<keyword evidence="8" id="KW-0963">Cytoplasm</keyword>
<name>A0A2A5WYF6_9GAMM</name>